<evidence type="ECO:0000313" key="3">
    <source>
        <dbReference type="Proteomes" id="UP000229730"/>
    </source>
</evidence>
<feature type="signal peptide" evidence="1">
    <location>
        <begin position="1"/>
        <end position="18"/>
    </location>
</feature>
<keyword evidence="3" id="KW-1185">Reference proteome</keyword>
<proteinExistence type="predicted"/>
<feature type="chain" id="PRO_5013565986" evidence="1">
    <location>
        <begin position="19"/>
        <end position="177"/>
    </location>
</feature>
<gene>
    <name evidence="2" type="ORF">CRD36_08295</name>
</gene>
<dbReference type="EMBL" id="PDEM01000016">
    <property type="protein sequence ID" value="PHZ85383.1"/>
    <property type="molecule type" value="Genomic_DNA"/>
</dbReference>
<dbReference type="OrthoDB" id="7572942at2"/>
<comment type="caution">
    <text evidence="2">The sequence shown here is derived from an EMBL/GenBank/DDBJ whole genome shotgun (WGS) entry which is preliminary data.</text>
</comment>
<dbReference type="InParanoid" id="A0A2G4YSW0"/>
<organism evidence="2 3">
    <name type="scientific">Paremcibacter congregatus</name>
    <dbReference type="NCBI Taxonomy" id="2043170"/>
    <lineage>
        <taxon>Bacteria</taxon>
        <taxon>Pseudomonadati</taxon>
        <taxon>Pseudomonadota</taxon>
        <taxon>Alphaproteobacteria</taxon>
        <taxon>Emcibacterales</taxon>
        <taxon>Emcibacteraceae</taxon>
        <taxon>Paremcibacter</taxon>
    </lineage>
</organism>
<evidence type="ECO:0000256" key="1">
    <source>
        <dbReference type="SAM" id="SignalP"/>
    </source>
</evidence>
<protein>
    <submittedName>
        <fullName evidence="2">Uncharacterized protein</fullName>
    </submittedName>
</protein>
<evidence type="ECO:0000313" key="2">
    <source>
        <dbReference type="EMBL" id="PHZ85383.1"/>
    </source>
</evidence>
<dbReference type="RefSeq" id="WP_099472273.1">
    <property type="nucleotide sequence ID" value="NZ_CP041025.1"/>
</dbReference>
<name>A0A2G4YSW0_9PROT</name>
<accession>A0A2G4YSW0</accession>
<dbReference type="Proteomes" id="UP000229730">
    <property type="component" value="Unassembled WGS sequence"/>
</dbReference>
<keyword evidence="1" id="KW-0732">Signal</keyword>
<sequence>MKLSLVYFILLLMLTTAAPWHLNAQGAADLQNAAAPDKSYRVDIAAAPLTRTIQNAAAIVVAHRENKFPLSSSHDQTVTYTFKVVQSLKGDVPDFIEVQSPGSTMPFSPQKDQDYLLFLASQSNDGTAKSYGIMSHALTTALIFPVAATGQLGGRKPPGRDWQNLTLDKVKTLIASE</sequence>
<dbReference type="AlphaFoldDB" id="A0A2G4YSW0"/>
<reference evidence="2 3" key="1">
    <citation type="submission" date="2017-10" db="EMBL/GenBank/DDBJ databases">
        <title>Frigbacter circumglobatus gen. nov. sp. nov., isolated from sediment cultured in situ.</title>
        <authorList>
            <person name="Zhao Z."/>
        </authorList>
    </citation>
    <scope>NUCLEOTIDE SEQUENCE [LARGE SCALE GENOMIC DNA]</scope>
    <source>
        <strain evidence="2 3">ZYL</strain>
    </source>
</reference>